<dbReference type="EMBL" id="JAUKWQ010000002">
    <property type="protein sequence ID" value="MDO1582376.1"/>
    <property type="molecule type" value="Genomic_DNA"/>
</dbReference>
<evidence type="ECO:0000256" key="1">
    <source>
        <dbReference type="SAM" id="Phobius"/>
    </source>
</evidence>
<feature type="transmembrane region" description="Helical" evidence="1">
    <location>
        <begin position="21"/>
        <end position="39"/>
    </location>
</feature>
<comment type="caution">
    <text evidence="3">The sequence shown here is derived from an EMBL/GenBank/DDBJ whole genome shotgun (WGS) entry which is preliminary data.</text>
</comment>
<proteinExistence type="predicted"/>
<dbReference type="Pfam" id="PF04397">
    <property type="entry name" value="LytTR"/>
    <property type="match status" value="1"/>
</dbReference>
<sequence>MKSGYVQSALRELQSFFQSPRFWATILIVAVVFTIVGPFGTAHSMPFIRRLAFWLLLHTTAFAIASIIIVFIVSWWGGTGIKRLATMMVGAAIAAVPIGIAVEGLQAGFADQGVSLASALEQIKVSLLLSPLLCALTYLTMSGPHPLTEQVPLQDTGAPLPEQAAMPEQQATPAPAAAAAPPILARLKPQHRGRLLRLSVQDHYTEVVTSRGRELILLRFADAVTESAPVPGQRIHRSHWIADDHVGWLKKDNGKLLVVTASGTALPVSRPYEAEMRAKFADRTPPNDTGSVTAS</sequence>
<keyword evidence="1" id="KW-0472">Membrane</keyword>
<gene>
    <name evidence="3" type="ORF">Q2T52_09715</name>
</gene>
<dbReference type="InterPro" id="IPR007492">
    <property type="entry name" value="LytTR_DNA-bd_dom"/>
</dbReference>
<accession>A0ABT8SVM8</accession>
<dbReference type="Proteomes" id="UP001169006">
    <property type="component" value="Unassembled WGS sequence"/>
</dbReference>
<feature type="domain" description="HTH LytTR-type" evidence="2">
    <location>
        <begin position="195"/>
        <end position="282"/>
    </location>
</feature>
<keyword evidence="1" id="KW-1133">Transmembrane helix</keyword>
<evidence type="ECO:0000259" key="2">
    <source>
        <dbReference type="PROSITE" id="PS50930"/>
    </source>
</evidence>
<dbReference type="PROSITE" id="PS50930">
    <property type="entry name" value="HTH_LYTTR"/>
    <property type="match status" value="1"/>
</dbReference>
<keyword evidence="4" id="KW-1185">Reference proteome</keyword>
<name>A0ABT8SVM8_9HYPH</name>
<dbReference type="SMART" id="SM00850">
    <property type="entry name" value="LytTR"/>
    <property type="match status" value="1"/>
</dbReference>
<organism evidence="3 4">
    <name type="scientific">Rhizobium oryzicola</name>
    <dbReference type="NCBI Taxonomy" id="1232668"/>
    <lineage>
        <taxon>Bacteria</taxon>
        <taxon>Pseudomonadati</taxon>
        <taxon>Pseudomonadota</taxon>
        <taxon>Alphaproteobacteria</taxon>
        <taxon>Hyphomicrobiales</taxon>
        <taxon>Rhizobiaceae</taxon>
        <taxon>Rhizobium/Agrobacterium group</taxon>
        <taxon>Rhizobium</taxon>
    </lineage>
</organism>
<dbReference type="RefSeq" id="WP_302076514.1">
    <property type="nucleotide sequence ID" value="NZ_JAUKWQ010000002.1"/>
</dbReference>
<keyword evidence="1" id="KW-0812">Transmembrane</keyword>
<evidence type="ECO:0000313" key="3">
    <source>
        <dbReference type="EMBL" id="MDO1582376.1"/>
    </source>
</evidence>
<protein>
    <submittedName>
        <fullName evidence="3">LytTR family DNA-binding domain-containing protein</fullName>
    </submittedName>
</protein>
<reference evidence="3" key="1">
    <citation type="journal article" date="2015" name="Int. J. Syst. Evol. Microbiol.">
        <title>Rhizobium oryzicola sp. nov., potential plant-growth-promoting endophytic bacteria isolated from rice roots.</title>
        <authorList>
            <person name="Zhang X.X."/>
            <person name="Gao J.S."/>
            <person name="Cao Y.H."/>
            <person name="Sheirdil R.A."/>
            <person name="Wang X.C."/>
            <person name="Zhang L."/>
        </authorList>
    </citation>
    <scope>NUCLEOTIDE SEQUENCE</scope>
    <source>
        <strain evidence="3">05753</strain>
    </source>
</reference>
<evidence type="ECO:0000313" key="4">
    <source>
        <dbReference type="Proteomes" id="UP001169006"/>
    </source>
</evidence>
<dbReference type="GO" id="GO:0003677">
    <property type="term" value="F:DNA binding"/>
    <property type="evidence" value="ECO:0007669"/>
    <property type="project" value="UniProtKB-KW"/>
</dbReference>
<feature type="transmembrane region" description="Helical" evidence="1">
    <location>
        <begin position="51"/>
        <end position="77"/>
    </location>
</feature>
<keyword evidence="3" id="KW-0238">DNA-binding</keyword>
<feature type="transmembrane region" description="Helical" evidence="1">
    <location>
        <begin position="84"/>
        <end position="102"/>
    </location>
</feature>
<reference evidence="3" key="2">
    <citation type="submission" date="2023-07" db="EMBL/GenBank/DDBJ databases">
        <authorList>
            <person name="Sun H."/>
        </authorList>
    </citation>
    <scope>NUCLEOTIDE SEQUENCE</scope>
    <source>
        <strain evidence="3">05753</strain>
    </source>
</reference>